<sequence length="56" mass="6312">MALGRSRRRLQTGSRWLRPARLRGRDRTPWTSTDAGPAIKRARALAPVSTFTPIQP</sequence>
<evidence type="ECO:0000313" key="3">
    <source>
        <dbReference type="Proteomes" id="UP000061569"/>
    </source>
</evidence>
<dbReference type="AlphaFoldDB" id="A0A0S2DB63"/>
<proteinExistence type="predicted"/>
<accession>A0A0S2DB63</accession>
<name>A0A0S2DB63_LYSEN</name>
<gene>
    <name evidence="2" type="ORF">GLE_0420</name>
</gene>
<evidence type="ECO:0000313" key="2">
    <source>
        <dbReference type="EMBL" id="ALN55778.1"/>
    </source>
</evidence>
<feature type="compositionally biased region" description="Basic residues" evidence="1">
    <location>
        <begin position="1"/>
        <end position="10"/>
    </location>
</feature>
<dbReference type="EMBL" id="CP013140">
    <property type="protein sequence ID" value="ALN55778.1"/>
    <property type="molecule type" value="Genomic_DNA"/>
</dbReference>
<dbReference type="PATRIC" id="fig|69.6.peg.417"/>
<dbReference type="Proteomes" id="UP000061569">
    <property type="component" value="Chromosome"/>
</dbReference>
<reference evidence="2 3" key="1">
    <citation type="submission" date="2015-11" db="EMBL/GenBank/DDBJ databases">
        <title>Genome sequences of Lysobacter enzymogenes strain C3 and Lysobacter antibioticus ATCC 29479.</title>
        <authorList>
            <person name="Kobayashi D.Y."/>
        </authorList>
    </citation>
    <scope>NUCLEOTIDE SEQUENCE [LARGE SCALE GENOMIC DNA]</scope>
    <source>
        <strain evidence="2 3">C3</strain>
    </source>
</reference>
<dbReference type="STRING" id="69.GLE_0420"/>
<protein>
    <submittedName>
        <fullName evidence="2">Uncharacterized protein</fullName>
    </submittedName>
</protein>
<feature type="region of interest" description="Disordered" evidence="1">
    <location>
        <begin position="1"/>
        <end position="38"/>
    </location>
</feature>
<dbReference type="KEGG" id="lez:GLE_0420"/>
<organism evidence="2 3">
    <name type="scientific">Lysobacter enzymogenes</name>
    <dbReference type="NCBI Taxonomy" id="69"/>
    <lineage>
        <taxon>Bacteria</taxon>
        <taxon>Pseudomonadati</taxon>
        <taxon>Pseudomonadota</taxon>
        <taxon>Gammaproteobacteria</taxon>
        <taxon>Lysobacterales</taxon>
        <taxon>Lysobacteraceae</taxon>
        <taxon>Lysobacter</taxon>
    </lineage>
</organism>
<evidence type="ECO:0000256" key="1">
    <source>
        <dbReference type="SAM" id="MobiDB-lite"/>
    </source>
</evidence>